<proteinExistence type="predicted"/>
<dbReference type="EMBL" id="UYRS01018441">
    <property type="protein sequence ID" value="VDK35619.1"/>
    <property type="molecule type" value="Genomic_DNA"/>
</dbReference>
<protein>
    <submittedName>
        <fullName evidence="2 4">Uncharacterized protein</fullName>
    </submittedName>
</protein>
<evidence type="ECO:0000313" key="2">
    <source>
        <dbReference type="EMBL" id="VDK35619.1"/>
    </source>
</evidence>
<reference evidence="2 3" key="2">
    <citation type="submission" date="2018-11" db="EMBL/GenBank/DDBJ databases">
        <authorList>
            <consortium name="Pathogen Informatics"/>
        </authorList>
    </citation>
    <scope>NUCLEOTIDE SEQUENCE [LARGE SCALE GENOMIC DNA]</scope>
</reference>
<feature type="compositionally biased region" description="Pro residues" evidence="1">
    <location>
        <begin position="97"/>
        <end position="109"/>
    </location>
</feature>
<name>A0A0R3W6G1_TAEAS</name>
<accession>A0A0R3W6G1</accession>
<dbReference type="Proteomes" id="UP000282613">
    <property type="component" value="Unassembled WGS sequence"/>
</dbReference>
<dbReference type="OrthoDB" id="10528839at2759"/>
<evidence type="ECO:0000256" key="1">
    <source>
        <dbReference type="SAM" id="MobiDB-lite"/>
    </source>
</evidence>
<keyword evidence="3" id="KW-1185">Reference proteome</keyword>
<sequence>MDDMETLMAATENELKANERRMVERVAQLRRSYTLKRTVYLDPRELITPHVLCLGPMPENPPVPSPLLPKSQSINLIDQLRPDEALASTPCLAPLPTHAPPKPPRPPPR</sequence>
<gene>
    <name evidence="2" type="ORF">TASK_LOCUS5785</name>
</gene>
<feature type="region of interest" description="Disordered" evidence="1">
    <location>
        <begin position="85"/>
        <end position="109"/>
    </location>
</feature>
<organism evidence="4">
    <name type="scientific">Taenia asiatica</name>
    <name type="common">Asian tapeworm</name>
    <dbReference type="NCBI Taxonomy" id="60517"/>
    <lineage>
        <taxon>Eukaryota</taxon>
        <taxon>Metazoa</taxon>
        <taxon>Spiralia</taxon>
        <taxon>Lophotrochozoa</taxon>
        <taxon>Platyhelminthes</taxon>
        <taxon>Cestoda</taxon>
        <taxon>Eucestoda</taxon>
        <taxon>Cyclophyllidea</taxon>
        <taxon>Taeniidae</taxon>
        <taxon>Taenia</taxon>
    </lineage>
</organism>
<reference evidence="4" key="1">
    <citation type="submission" date="2017-02" db="UniProtKB">
        <authorList>
            <consortium name="WormBaseParasite"/>
        </authorList>
    </citation>
    <scope>IDENTIFICATION</scope>
</reference>
<evidence type="ECO:0000313" key="3">
    <source>
        <dbReference type="Proteomes" id="UP000282613"/>
    </source>
</evidence>
<dbReference type="WBParaSite" id="TASK_0000578401-mRNA-1">
    <property type="protein sequence ID" value="TASK_0000578401-mRNA-1"/>
    <property type="gene ID" value="TASK_0000578401"/>
</dbReference>
<dbReference type="AlphaFoldDB" id="A0A0R3W6G1"/>
<evidence type="ECO:0000313" key="4">
    <source>
        <dbReference type="WBParaSite" id="TASK_0000578401-mRNA-1"/>
    </source>
</evidence>